<reference evidence="5 6" key="1">
    <citation type="journal article" date="2018" name="Mol. Genet. Genomics">
        <title>The red deer Cervus elaphus genome CerEla1.0: sequencing, annotating, genes, and chromosomes.</title>
        <authorList>
            <person name="Bana N.A."/>
            <person name="Nyiri A."/>
            <person name="Nagy J."/>
            <person name="Frank K."/>
            <person name="Nagy T."/>
            <person name="Steger V."/>
            <person name="Schiller M."/>
            <person name="Lakatos P."/>
            <person name="Sugar L."/>
            <person name="Horn P."/>
            <person name="Barta E."/>
            <person name="Orosz L."/>
        </authorList>
    </citation>
    <scope>NUCLEOTIDE SEQUENCE [LARGE SCALE GENOMIC DNA]</scope>
    <source>
        <strain evidence="5">Hungarian</strain>
    </source>
</reference>
<evidence type="ECO:0000313" key="6">
    <source>
        <dbReference type="Proteomes" id="UP000242450"/>
    </source>
</evidence>
<keyword evidence="2" id="KW-0325">Glycoprotein</keyword>
<evidence type="ECO:0000256" key="3">
    <source>
        <dbReference type="SAM" id="MobiDB-lite"/>
    </source>
</evidence>
<evidence type="ECO:0000259" key="4">
    <source>
        <dbReference type="PROSITE" id="PS51233"/>
    </source>
</evidence>
<feature type="domain" description="VWFD" evidence="4">
    <location>
        <begin position="1"/>
        <end position="108"/>
    </location>
</feature>
<evidence type="ECO:0000313" key="5">
    <source>
        <dbReference type="EMBL" id="OWK17251.1"/>
    </source>
</evidence>
<proteinExistence type="predicted"/>
<dbReference type="PANTHER" id="PTHR11339">
    <property type="entry name" value="EXTRACELLULAR MATRIX GLYCOPROTEIN RELATED"/>
    <property type="match status" value="1"/>
</dbReference>
<accession>A0A212DGE1</accession>
<dbReference type="InterPro" id="IPR050780">
    <property type="entry name" value="Mucin_vWF_Thrombospondin_sf"/>
</dbReference>
<feature type="non-terminal residue" evidence="5">
    <location>
        <position position="206"/>
    </location>
</feature>
<keyword evidence="6" id="KW-1185">Reference proteome</keyword>
<feature type="non-terminal residue" evidence="5">
    <location>
        <position position="1"/>
    </location>
</feature>
<comment type="caution">
    <text evidence="5">The sequence shown here is derived from an EMBL/GenBank/DDBJ whole genome shotgun (WGS) entry which is preliminary data.</text>
</comment>
<dbReference type="PROSITE" id="PS51233">
    <property type="entry name" value="VWFD"/>
    <property type="match status" value="1"/>
</dbReference>
<feature type="compositionally biased region" description="Low complexity" evidence="3">
    <location>
        <begin position="170"/>
        <end position="183"/>
    </location>
</feature>
<name>A0A212DGE1_CEREH</name>
<dbReference type="Proteomes" id="UP000242450">
    <property type="component" value="Chromosome 2"/>
</dbReference>
<dbReference type="InterPro" id="IPR001846">
    <property type="entry name" value="VWF_type-D"/>
</dbReference>
<feature type="compositionally biased region" description="Low complexity" evidence="3">
    <location>
        <begin position="193"/>
        <end position="206"/>
    </location>
</feature>
<dbReference type="OrthoDB" id="160294at2759"/>
<dbReference type="AlphaFoldDB" id="A0A212DGE1"/>
<evidence type="ECO:0000256" key="2">
    <source>
        <dbReference type="ARBA" id="ARBA00023180"/>
    </source>
</evidence>
<sequence length="206" mass="22014">VFMIKASGEVFMNQVYIQLPVSAANVTLFRPSTFFIIAQTQLGLQLDIQLVPIMQVFVRLEPQIRGQTCGLCGNFNQNQADDFRTISGVVEGSAAAFANTWKTQAACPNIKNSFEDPCSLSVENEKFAQHWCSRLTDPQGPFAQCHSTVDPSAYYSVTPPPGSAPGPGPLSGSQGPGQQCLGQAGLPGSVPASTHSLTHSLTHSFI</sequence>
<organism evidence="5 6">
    <name type="scientific">Cervus elaphus hippelaphus</name>
    <name type="common">European red deer</name>
    <dbReference type="NCBI Taxonomy" id="46360"/>
    <lineage>
        <taxon>Eukaryota</taxon>
        <taxon>Metazoa</taxon>
        <taxon>Chordata</taxon>
        <taxon>Craniata</taxon>
        <taxon>Vertebrata</taxon>
        <taxon>Euteleostomi</taxon>
        <taxon>Mammalia</taxon>
        <taxon>Eutheria</taxon>
        <taxon>Laurasiatheria</taxon>
        <taxon>Artiodactyla</taxon>
        <taxon>Ruminantia</taxon>
        <taxon>Pecora</taxon>
        <taxon>Cervidae</taxon>
        <taxon>Cervinae</taxon>
        <taxon>Cervus</taxon>
    </lineage>
</organism>
<evidence type="ECO:0000256" key="1">
    <source>
        <dbReference type="ARBA" id="ARBA00023157"/>
    </source>
</evidence>
<feature type="region of interest" description="Disordered" evidence="3">
    <location>
        <begin position="154"/>
        <end position="206"/>
    </location>
</feature>
<gene>
    <name evidence="5" type="ORF">Celaphus_00013089</name>
</gene>
<dbReference type="PANTHER" id="PTHR11339:SF401">
    <property type="entry name" value="MUCIN-5AC"/>
    <property type="match status" value="1"/>
</dbReference>
<protein>
    <recommendedName>
        <fullName evidence="4">VWFD domain-containing protein</fullName>
    </recommendedName>
</protein>
<dbReference type="GO" id="GO:0031012">
    <property type="term" value="C:extracellular matrix"/>
    <property type="evidence" value="ECO:0007669"/>
    <property type="project" value="TreeGrafter"/>
</dbReference>
<dbReference type="GO" id="GO:0005615">
    <property type="term" value="C:extracellular space"/>
    <property type="evidence" value="ECO:0007669"/>
    <property type="project" value="TreeGrafter"/>
</dbReference>
<keyword evidence="1" id="KW-1015">Disulfide bond</keyword>
<dbReference type="Pfam" id="PF00094">
    <property type="entry name" value="VWD"/>
    <property type="match status" value="1"/>
</dbReference>
<dbReference type="EMBL" id="MKHE01000002">
    <property type="protein sequence ID" value="OWK17251.1"/>
    <property type="molecule type" value="Genomic_DNA"/>
</dbReference>
<feature type="compositionally biased region" description="Pro residues" evidence="3">
    <location>
        <begin position="158"/>
        <end position="168"/>
    </location>
</feature>